<dbReference type="InterPro" id="IPR050363">
    <property type="entry name" value="MIP/Aquaporin"/>
</dbReference>
<evidence type="ECO:0000313" key="10">
    <source>
        <dbReference type="EMBL" id="CAJ0565928.1"/>
    </source>
</evidence>
<evidence type="ECO:0000256" key="6">
    <source>
        <dbReference type="ARBA" id="ARBA00023136"/>
    </source>
</evidence>
<evidence type="ECO:0000256" key="1">
    <source>
        <dbReference type="ARBA" id="ARBA00004141"/>
    </source>
</evidence>
<dbReference type="Pfam" id="PF00230">
    <property type="entry name" value="MIP"/>
    <property type="match status" value="1"/>
</dbReference>
<dbReference type="PANTHER" id="PTHR43829:SF5">
    <property type="entry name" value="AQUAPORIN-9"/>
    <property type="match status" value="1"/>
</dbReference>
<evidence type="ECO:0000256" key="5">
    <source>
        <dbReference type="ARBA" id="ARBA00022989"/>
    </source>
</evidence>
<dbReference type="AlphaFoldDB" id="A0AA36FT18"/>
<evidence type="ECO:0000256" key="8">
    <source>
        <dbReference type="RuleBase" id="RU000477"/>
    </source>
</evidence>
<name>A0AA36FT18_9BILA</name>
<gene>
    <name evidence="10" type="ORF">MSPICULIGERA_LOCUS4550</name>
</gene>
<accession>A0AA36FT18</accession>
<comment type="subcellular location">
    <subcellularLocation>
        <location evidence="1">Membrane</location>
        <topology evidence="1">Multi-pass membrane protein</topology>
    </subcellularLocation>
</comment>
<keyword evidence="11" id="KW-1185">Reference proteome</keyword>
<keyword evidence="5 9" id="KW-1133">Transmembrane helix</keyword>
<dbReference type="InterPro" id="IPR023271">
    <property type="entry name" value="Aquaporin-like"/>
</dbReference>
<keyword evidence="4 8" id="KW-0812">Transmembrane</keyword>
<reference evidence="10" key="1">
    <citation type="submission" date="2023-06" db="EMBL/GenBank/DDBJ databases">
        <authorList>
            <person name="Delattre M."/>
        </authorList>
    </citation>
    <scope>NUCLEOTIDE SEQUENCE</scope>
    <source>
        <strain evidence="10">AF72</strain>
    </source>
</reference>
<feature type="transmembrane region" description="Helical" evidence="9">
    <location>
        <begin position="107"/>
        <end position="124"/>
    </location>
</feature>
<feature type="transmembrane region" description="Helical" evidence="9">
    <location>
        <begin position="54"/>
        <end position="76"/>
    </location>
</feature>
<feature type="transmembrane region" description="Helical" evidence="9">
    <location>
        <begin position="156"/>
        <end position="176"/>
    </location>
</feature>
<evidence type="ECO:0000256" key="7">
    <source>
        <dbReference type="ARBA" id="ARBA00045280"/>
    </source>
</evidence>
<proteinExistence type="inferred from homology"/>
<keyword evidence="3 8" id="KW-0813">Transport</keyword>
<sequence>MRKPSTQPMVRARSLFRLSSKLARNCLSEFIGTMMLLFLGSAICLQYTLSDGKLSSWLHVNIGWGFALTLSALATYQTSGGQLNPAISLLMATLGNMPYSWVLPYSMAQLGGAFTGAALAYGVYYERSLRYLAALPSPGHLTACFTSWPSDASHTTAFIDQVAGTAVLAFFICACVDRRNKVPVFLQPLFFGFLLIMIGCALNLNVGYPINPARDLGPRIFAFLLFGMEAFSHSNYYFWIPVVAPFFGALIGGWLYQILIGVQIDKDPEEEYELKHAV</sequence>
<comment type="similarity">
    <text evidence="2 8">Belongs to the MIP/aquaporin (TC 1.A.8) family.</text>
</comment>
<organism evidence="10 11">
    <name type="scientific">Mesorhabditis spiculigera</name>
    <dbReference type="NCBI Taxonomy" id="96644"/>
    <lineage>
        <taxon>Eukaryota</taxon>
        <taxon>Metazoa</taxon>
        <taxon>Ecdysozoa</taxon>
        <taxon>Nematoda</taxon>
        <taxon>Chromadorea</taxon>
        <taxon>Rhabditida</taxon>
        <taxon>Rhabditina</taxon>
        <taxon>Rhabditomorpha</taxon>
        <taxon>Rhabditoidea</taxon>
        <taxon>Rhabditidae</taxon>
        <taxon>Mesorhabditinae</taxon>
        <taxon>Mesorhabditis</taxon>
    </lineage>
</organism>
<comment type="function">
    <text evidence="7">Aquaglyceroporin that may modulate the water content and osmolytes during anhydrobiosis.</text>
</comment>
<dbReference type="CDD" id="cd00333">
    <property type="entry name" value="MIP"/>
    <property type="match status" value="1"/>
</dbReference>
<dbReference type="InterPro" id="IPR000425">
    <property type="entry name" value="MIP"/>
</dbReference>
<dbReference type="GO" id="GO:0015254">
    <property type="term" value="F:glycerol channel activity"/>
    <property type="evidence" value="ECO:0007669"/>
    <property type="project" value="TreeGrafter"/>
</dbReference>
<dbReference type="Gene3D" id="1.20.1080.10">
    <property type="entry name" value="Glycerol uptake facilitator protein"/>
    <property type="match status" value="1"/>
</dbReference>
<evidence type="ECO:0008006" key="12">
    <source>
        <dbReference type="Google" id="ProtNLM"/>
    </source>
</evidence>
<dbReference type="GO" id="GO:0016323">
    <property type="term" value="C:basolateral plasma membrane"/>
    <property type="evidence" value="ECO:0007669"/>
    <property type="project" value="TreeGrafter"/>
</dbReference>
<keyword evidence="6 9" id="KW-0472">Membrane</keyword>
<dbReference type="SUPFAM" id="SSF81338">
    <property type="entry name" value="Aquaporin-like"/>
    <property type="match status" value="1"/>
</dbReference>
<comment type="caution">
    <text evidence="10">The sequence shown here is derived from an EMBL/GenBank/DDBJ whole genome shotgun (WGS) entry which is preliminary data.</text>
</comment>
<evidence type="ECO:0000256" key="3">
    <source>
        <dbReference type="ARBA" id="ARBA00022448"/>
    </source>
</evidence>
<feature type="transmembrane region" description="Helical" evidence="9">
    <location>
        <begin position="236"/>
        <end position="256"/>
    </location>
</feature>
<feature type="transmembrane region" description="Helical" evidence="9">
    <location>
        <begin position="26"/>
        <end position="48"/>
    </location>
</feature>
<dbReference type="Proteomes" id="UP001177023">
    <property type="component" value="Unassembled WGS sequence"/>
</dbReference>
<dbReference type="GO" id="GO:0015250">
    <property type="term" value="F:water channel activity"/>
    <property type="evidence" value="ECO:0007669"/>
    <property type="project" value="TreeGrafter"/>
</dbReference>
<dbReference type="PANTHER" id="PTHR43829">
    <property type="entry name" value="AQUAPORIN OR AQUAGLYCEROPORIN RELATED"/>
    <property type="match status" value="1"/>
</dbReference>
<protein>
    <recommendedName>
        <fullName evidence="12">Aquaporin-9</fullName>
    </recommendedName>
</protein>
<dbReference type="EMBL" id="CATQJA010001135">
    <property type="protein sequence ID" value="CAJ0565928.1"/>
    <property type="molecule type" value="Genomic_DNA"/>
</dbReference>
<evidence type="ECO:0000313" key="11">
    <source>
        <dbReference type="Proteomes" id="UP001177023"/>
    </source>
</evidence>
<evidence type="ECO:0000256" key="9">
    <source>
        <dbReference type="SAM" id="Phobius"/>
    </source>
</evidence>
<evidence type="ECO:0000256" key="2">
    <source>
        <dbReference type="ARBA" id="ARBA00006175"/>
    </source>
</evidence>
<feature type="transmembrane region" description="Helical" evidence="9">
    <location>
        <begin position="188"/>
        <end position="208"/>
    </location>
</feature>
<evidence type="ECO:0000256" key="4">
    <source>
        <dbReference type="ARBA" id="ARBA00022692"/>
    </source>
</evidence>
<feature type="non-terminal residue" evidence="10">
    <location>
        <position position="278"/>
    </location>
</feature>
<dbReference type="PRINTS" id="PR00783">
    <property type="entry name" value="MINTRINSICP"/>
</dbReference>